<evidence type="ECO:0000313" key="3">
    <source>
        <dbReference type="Proteomes" id="UP000092596"/>
    </source>
</evidence>
<organism evidence="2 3">
    <name type="scientific">Dermabacter vaginalis</name>
    <dbReference type="NCBI Taxonomy" id="1630135"/>
    <lineage>
        <taxon>Bacteria</taxon>
        <taxon>Bacillati</taxon>
        <taxon>Actinomycetota</taxon>
        <taxon>Actinomycetes</taxon>
        <taxon>Micrococcales</taxon>
        <taxon>Dermabacteraceae</taxon>
        <taxon>Dermabacter</taxon>
    </lineage>
</organism>
<accession>A0A1B0ZFW4</accession>
<dbReference type="AlphaFoldDB" id="A0A1B0ZFW4"/>
<evidence type="ECO:0000256" key="1">
    <source>
        <dbReference type="SAM" id="MobiDB-lite"/>
    </source>
</evidence>
<evidence type="ECO:0000313" key="2">
    <source>
        <dbReference type="EMBL" id="ANP26831.1"/>
    </source>
</evidence>
<sequence>MAQFRRPASLSPQRQEAIEGGVDPALKNEAAHESAAALLRETRENARPEVVERVLRLVEREGLEDLAALWSGAEAASLPGALWRLYVLHTWVQRDTDEVRRLFELGRSTAPGLTYLVGFSDPPTIDSMRVTLDAILSGAFTGDLSVALSRAGAVAMLAAYGSAHAADSSEARAELATTLGKPATPEELTARAERLLHTGEALSEAATSAAAGTLA</sequence>
<protein>
    <recommendedName>
        <fullName evidence="4">DNA-directed RNA polymerase subunit beta</fullName>
    </recommendedName>
</protein>
<reference evidence="2 3" key="1">
    <citation type="submission" date="2015-06" db="EMBL/GenBank/DDBJ databases">
        <title>Investigation of pathophysiology for high-risk pregnancy and development of treatment modality based on it.</title>
        <authorList>
            <person name="Kim B.-C."/>
            <person name="Lim S."/>
        </authorList>
    </citation>
    <scope>NUCLEOTIDE SEQUENCE [LARGE SCALE GENOMIC DNA]</scope>
    <source>
        <strain evidence="2 3">AD1-86</strain>
    </source>
</reference>
<name>A0A1B0ZFW4_9MICO</name>
<gene>
    <name evidence="2" type="ORF">DAD186_02720</name>
</gene>
<proteinExistence type="predicted"/>
<dbReference type="EMBL" id="CP012117">
    <property type="protein sequence ID" value="ANP26831.1"/>
    <property type="molecule type" value="Genomic_DNA"/>
</dbReference>
<feature type="region of interest" description="Disordered" evidence="1">
    <location>
        <begin position="1"/>
        <end position="22"/>
    </location>
</feature>
<evidence type="ECO:0008006" key="4">
    <source>
        <dbReference type="Google" id="ProtNLM"/>
    </source>
</evidence>
<dbReference type="RefSeq" id="WP_065247187.1">
    <property type="nucleotide sequence ID" value="NZ_CP012117.1"/>
</dbReference>
<dbReference type="Proteomes" id="UP000092596">
    <property type="component" value="Chromosome"/>
</dbReference>
<dbReference type="PATRIC" id="fig|1630135.4.peg.274"/>
<dbReference type="KEGG" id="dva:DAD186_02720"/>
<dbReference type="STRING" id="1630135.DAD186_02720"/>